<dbReference type="Gene3D" id="3.30.160.60">
    <property type="entry name" value="Classic Zinc Finger"/>
    <property type="match status" value="2"/>
</dbReference>
<dbReference type="PANTHER" id="PTHR45891">
    <property type="entry name" value="ZINC FINGER HOMEOBOX PROTEIN"/>
    <property type="match status" value="1"/>
</dbReference>
<feature type="compositionally biased region" description="Polar residues" evidence="10">
    <location>
        <begin position="29"/>
        <end position="42"/>
    </location>
</feature>
<accession>A0AAD3NLU7</accession>
<comment type="caution">
    <text evidence="12">The sequence shown here is derived from an EMBL/GenBank/DDBJ whole genome shotgun (WGS) entry which is preliminary data.</text>
</comment>
<feature type="compositionally biased region" description="Low complexity" evidence="10">
    <location>
        <begin position="73"/>
        <end position="84"/>
    </location>
</feature>
<dbReference type="InterPro" id="IPR051968">
    <property type="entry name" value="ZnFinger_Homeobox_TR"/>
</dbReference>
<evidence type="ECO:0000256" key="1">
    <source>
        <dbReference type="ARBA" id="ARBA00004123"/>
    </source>
</evidence>
<feature type="compositionally biased region" description="Acidic residues" evidence="10">
    <location>
        <begin position="166"/>
        <end position="180"/>
    </location>
</feature>
<dbReference type="PANTHER" id="PTHR45891:SF4">
    <property type="entry name" value="ZINC FINGER HOMEOBOX PROTEIN 3"/>
    <property type="match status" value="1"/>
</dbReference>
<reference evidence="12" key="1">
    <citation type="submission" date="2022-08" db="EMBL/GenBank/DDBJ databases">
        <title>Genome sequencing of akame (Lates japonicus).</title>
        <authorList>
            <person name="Hashiguchi Y."/>
            <person name="Takahashi H."/>
        </authorList>
    </citation>
    <scope>NUCLEOTIDE SEQUENCE</scope>
    <source>
        <strain evidence="12">Kochi</strain>
    </source>
</reference>
<dbReference type="FunFam" id="3.30.160.60:FF:000081">
    <property type="entry name" value="Zinc finger homeobox protein 4"/>
    <property type="match status" value="1"/>
</dbReference>
<dbReference type="PROSITE" id="PS00028">
    <property type="entry name" value="ZINC_FINGER_C2H2_1"/>
    <property type="match status" value="2"/>
</dbReference>
<dbReference type="SUPFAM" id="SSF57667">
    <property type="entry name" value="beta-beta-alpha zinc fingers"/>
    <property type="match status" value="1"/>
</dbReference>
<evidence type="ECO:0000256" key="9">
    <source>
        <dbReference type="PROSITE-ProRule" id="PRU00042"/>
    </source>
</evidence>
<keyword evidence="13" id="KW-1185">Reference proteome</keyword>
<keyword evidence="7 12" id="KW-0371">Homeobox</keyword>
<dbReference type="SMART" id="SM00355">
    <property type="entry name" value="ZnF_C2H2"/>
    <property type="match status" value="4"/>
</dbReference>
<evidence type="ECO:0000256" key="10">
    <source>
        <dbReference type="SAM" id="MobiDB-lite"/>
    </source>
</evidence>
<dbReference type="EMBL" id="BRZM01002478">
    <property type="protein sequence ID" value="GLD74753.1"/>
    <property type="molecule type" value="Genomic_DNA"/>
</dbReference>
<sequence>MDSCESPVVSGTDDGLGSSQQQQPPQPWNDHSSSQVPCTNQASSLDPLSLSAPYPSQPQNPSAPHDGVRELQSKQQQPKQTSPQARSDSSATGQLHPRGEGLEEEEQEGVSCGEEEESEDLDEMEIDSCFPSLQPFPGVPMASGGGGMPTLLRHQPTRQQGAPESGSEEGEEEEEEESSDVENLAGEIVYQPDGSAYIVESLSQLIQSGGGMVPGLLPTNSLTSGGKPWEPAGTSSSVYPQIINIAHIASLLREVVWQFRTIVSIPQLWQASALSCTVSVLSLAMLTPMPSMITAMTLCEDERRPLGTSMLPAIIQGIGKDKEPLIRRENRGAYKSWHAREMMWGRLRGTVKTHPPARCGAQEEGGTVVRRRLQLFCLHPAVSSTLNSKAPLLPLPPLSRKRVQLQTVGGGTSELPFSFNRQGLTVPMAACGSCRQKERGRHCWHFLLTSVLNAAADESANRDSATAPEPNDCPAEGEEGNGALLHHHHMHHHHHHLHPSSHGHSHPLPGVSCDMTGMGECSQNHGPGGNGGSGVECPKCDTVLGSSRSLGGHMTMMHSRNSCKTLKCPKCNWHYKYQQTLEAHMKEKHPDSGGSCVYCSSGQSHPRLARGESYTCGYKPFRCEVCNYSTTTKGNLSIHMQSDKHLNNMQTLQNGGSLGSTHEQVFGHTPGGVMAVPSATQASSHHPPHHHPTQSSTHMAGPCGAPSPTKPKSKPTWRCEVCDYETNVTRNLRIHMTSEKHMHNMMLLQQNVTQMQHGRLGLGAMPSPSEAELYQYYCPDPEHEPSTRPQDRPSWSSGPVPDGEL</sequence>
<keyword evidence="3" id="KW-0677">Repeat</keyword>
<feature type="compositionally biased region" description="Basic and acidic residues" evidence="10">
    <location>
        <begin position="780"/>
        <end position="791"/>
    </location>
</feature>
<keyword evidence="4 9" id="KW-0863">Zinc-finger</keyword>
<dbReference type="GO" id="GO:0045664">
    <property type="term" value="P:regulation of neuron differentiation"/>
    <property type="evidence" value="ECO:0007669"/>
    <property type="project" value="TreeGrafter"/>
</dbReference>
<evidence type="ECO:0000313" key="13">
    <source>
        <dbReference type="Proteomes" id="UP001279410"/>
    </source>
</evidence>
<dbReference type="GO" id="GO:0005634">
    <property type="term" value="C:nucleus"/>
    <property type="evidence" value="ECO:0007669"/>
    <property type="project" value="UniProtKB-SubCell"/>
</dbReference>
<feature type="compositionally biased region" description="Acidic residues" evidence="10">
    <location>
        <begin position="102"/>
        <end position="126"/>
    </location>
</feature>
<feature type="compositionally biased region" description="Polar residues" evidence="10">
    <location>
        <begin position="653"/>
        <end position="663"/>
    </location>
</feature>
<dbReference type="AlphaFoldDB" id="A0AAD3NLU7"/>
<evidence type="ECO:0000256" key="8">
    <source>
        <dbReference type="ARBA" id="ARBA00023242"/>
    </source>
</evidence>
<feature type="region of interest" description="Disordered" evidence="10">
    <location>
        <begin position="776"/>
        <end position="805"/>
    </location>
</feature>
<feature type="region of interest" description="Disordered" evidence="10">
    <location>
        <begin position="1"/>
        <end position="183"/>
    </location>
</feature>
<evidence type="ECO:0000256" key="2">
    <source>
        <dbReference type="ARBA" id="ARBA00022723"/>
    </source>
</evidence>
<dbReference type="FunFam" id="3.30.160.60:FF:000429">
    <property type="entry name" value="Zinc finger homeobox protein 3"/>
    <property type="match status" value="1"/>
</dbReference>
<evidence type="ECO:0000313" key="12">
    <source>
        <dbReference type="EMBL" id="GLD74753.1"/>
    </source>
</evidence>
<feature type="compositionally biased region" description="Low complexity" evidence="10">
    <location>
        <begin position="43"/>
        <end position="54"/>
    </location>
</feature>
<evidence type="ECO:0000256" key="4">
    <source>
        <dbReference type="ARBA" id="ARBA00022771"/>
    </source>
</evidence>
<feature type="region of interest" description="Disordered" evidence="10">
    <location>
        <begin position="653"/>
        <end position="716"/>
    </location>
</feature>
<comment type="subcellular location">
    <subcellularLocation>
        <location evidence="1">Nucleus</location>
    </subcellularLocation>
</comment>
<feature type="compositionally biased region" description="Basic residues" evidence="10">
    <location>
        <begin position="485"/>
        <end position="505"/>
    </location>
</feature>
<keyword evidence="8" id="KW-0539">Nucleus</keyword>
<dbReference type="GO" id="GO:0000978">
    <property type="term" value="F:RNA polymerase II cis-regulatory region sequence-specific DNA binding"/>
    <property type="evidence" value="ECO:0007669"/>
    <property type="project" value="TreeGrafter"/>
</dbReference>
<dbReference type="InterPro" id="IPR036236">
    <property type="entry name" value="Znf_C2H2_sf"/>
</dbReference>
<dbReference type="Proteomes" id="UP001279410">
    <property type="component" value="Unassembled WGS sequence"/>
</dbReference>
<evidence type="ECO:0000256" key="7">
    <source>
        <dbReference type="ARBA" id="ARBA00023155"/>
    </source>
</evidence>
<gene>
    <name evidence="12" type="ORF">AKAME5_002608500</name>
</gene>
<dbReference type="PROSITE" id="PS50157">
    <property type="entry name" value="ZINC_FINGER_C2H2_2"/>
    <property type="match status" value="1"/>
</dbReference>
<evidence type="ECO:0000259" key="11">
    <source>
        <dbReference type="PROSITE" id="PS50157"/>
    </source>
</evidence>
<keyword evidence="6 12" id="KW-0238">DNA-binding</keyword>
<organism evidence="12 13">
    <name type="scientific">Lates japonicus</name>
    <name type="common">Japanese lates</name>
    <dbReference type="NCBI Taxonomy" id="270547"/>
    <lineage>
        <taxon>Eukaryota</taxon>
        <taxon>Metazoa</taxon>
        <taxon>Chordata</taxon>
        <taxon>Craniata</taxon>
        <taxon>Vertebrata</taxon>
        <taxon>Euteleostomi</taxon>
        <taxon>Actinopterygii</taxon>
        <taxon>Neopterygii</taxon>
        <taxon>Teleostei</taxon>
        <taxon>Neoteleostei</taxon>
        <taxon>Acanthomorphata</taxon>
        <taxon>Carangaria</taxon>
        <taxon>Carangaria incertae sedis</taxon>
        <taxon>Centropomidae</taxon>
        <taxon>Lates</taxon>
    </lineage>
</organism>
<evidence type="ECO:0000256" key="6">
    <source>
        <dbReference type="ARBA" id="ARBA00023125"/>
    </source>
</evidence>
<protein>
    <submittedName>
        <fullName evidence="12">Zinc finger homeobox protein 3 isoform X1</fullName>
    </submittedName>
</protein>
<dbReference type="GO" id="GO:0000981">
    <property type="term" value="F:DNA-binding transcription factor activity, RNA polymerase II-specific"/>
    <property type="evidence" value="ECO:0007669"/>
    <property type="project" value="TreeGrafter"/>
</dbReference>
<dbReference type="Pfam" id="PF12874">
    <property type="entry name" value="zf-met"/>
    <property type="match status" value="1"/>
</dbReference>
<evidence type="ECO:0000256" key="3">
    <source>
        <dbReference type="ARBA" id="ARBA00022737"/>
    </source>
</evidence>
<dbReference type="InterPro" id="IPR013087">
    <property type="entry name" value="Znf_C2H2_type"/>
</dbReference>
<dbReference type="GO" id="GO:0008270">
    <property type="term" value="F:zinc ion binding"/>
    <property type="evidence" value="ECO:0007669"/>
    <property type="project" value="UniProtKB-KW"/>
</dbReference>
<keyword evidence="5" id="KW-0862">Zinc</keyword>
<proteinExistence type="predicted"/>
<feature type="domain" description="C2H2-type" evidence="11">
    <location>
        <begin position="621"/>
        <end position="650"/>
    </location>
</feature>
<feature type="region of interest" description="Disordered" evidence="10">
    <location>
        <begin position="459"/>
        <end position="509"/>
    </location>
</feature>
<keyword evidence="2" id="KW-0479">Metal-binding</keyword>
<evidence type="ECO:0000256" key="5">
    <source>
        <dbReference type="ARBA" id="ARBA00022833"/>
    </source>
</evidence>
<name>A0AAD3NLU7_LATJO</name>